<reference evidence="3" key="1">
    <citation type="journal article" date="2019" name="Int. J. Syst. Evol. Microbiol.">
        <title>The Global Catalogue of Microorganisms (GCM) 10K type strain sequencing project: providing services to taxonomists for standard genome sequencing and annotation.</title>
        <authorList>
            <consortium name="The Broad Institute Genomics Platform"/>
            <consortium name="The Broad Institute Genome Sequencing Center for Infectious Disease"/>
            <person name="Wu L."/>
            <person name="Ma J."/>
        </authorList>
    </citation>
    <scope>NUCLEOTIDE SEQUENCE [LARGE SCALE GENOMIC DNA]</scope>
    <source>
        <strain evidence="3">JCM 9687</strain>
    </source>
</reference>
<sequence length="78" mass="7937">MASGAGGLPVEQEPRPGVRAALDHQQGSPGGQRVDPGGRWLRVALSVLSGSERNGLKTEVVSGDCSGGTPPGPSFWLT</sequence>
<organism evidence="2 3">
    <name type="scientific">Saccharopolyspora gregorii</name>
    <dbReference type="NCBI Taxonomy" id="33914"/>
    <lineage>
        <taxon>Bacteria</taxon>
        <taxon>Bacillati</taxon>
        <taxon>Actinomycetota</taxon>
        <taxon>Actinomycetes</taxon>
        <taxon>Pseudonocardiales</taxon>
        <taxon>Pseudonocardiaceae</taxon>
        <taxon>Saccharopolyspora</taxon>
    </lineage>
</organism>
<accession>A0ABP6RNA5</accession>
<evidence type="ECO:0000313" key="3">
    <source>
        <dbReference type="Proteomes" id="UP001500483"/>
    </source>
</evidence>
<dbReference type="EMBL" id="BAAAYK010000030">
    <property type="protein sequence ID" value="GAA3354208.1"/>
    <property type="molecule type" value="Genomic_DNA"/>
</dbReference>
<feature type="region of interest" description="Disordered" evidence="1">
    <location>
        <begin position="1"/>
        <end position="38"/>
    </location>
</feature>
<name>A0ABP6RNA5_9PSEU</name>
<gene>
    <name evidence="2" type="ORF">GCM10020366_10160</name>
</gene>
<comment type="caution">
    <text evidence="2">The sequence shown here is derived from an EMBL/GenBank/DDBJ whole genome shotgun (WGS) entry which is preliminary data.</text>
</comment>
<evidence type="ECO:0000313" key="2">
    <source>
        <dbReference type="EMBL" id="GAA3354208.1"/>
    </source>
</evidence>
<keyword evidence="3" id="KW-1185">Reference proteome</keyword>
<protein>
    <submittedName>
        <fullName evidence="2">Uncharacterized protein</fullName>
    </submittedName>
</protein>
<dbReference type="Proteomes" id="UP001500483">
    <property type="component" value="Unassembled WGS sequence"/>
</dbReference>
<proteinExistence type="predicted"/>
<evidence type="ECO:0000256" key="1">
    <source>
        <dbReference type="SAM" id="MobiDB-lite"/>
    </source>
</evidence>
<feature type="region of interest" description="Disordered" evidence="1">
    <location>
        <begin position="58"/>
        <end position="78"/>
    </location>
</feature>